<dbReference type="EMBL" id="JBGBPY010000001">
    <property type="protein sequence ID" value="MEY2184067.1"/>
    <property type="molecule type" value="Genomic_DNA"/>
</dbReference>
<dbReference type="Gene3D" id="1.10.10.880">
    <property type="entry name" value="Anti sigma-E protein RseA, N-terminal domain"/>
    <property type="match status" value="1"/>
</dbReference>
<accession>A0ABV4AUK4</accession>
<sequence>MNQPDQHAREHLSAGIDGELSHEELRFLLRRLDHDGELRRTWVSYHVARDGLRKQLPPLAEAGFVSRVMLAIEQESVVVAVPRHHRWLRWSAGGAIAAGVAAAALMIAQPTGDAERHATPLTAQAAPPGMPVKSAPTAAPQPEVAVVPPWLSGKAPGLLSQRASATLAAPVDAGLSPSYGGRGMSPFRAQRYRTLDNHDGSYLILLDPAQQQVPDAPRQGASAQ</sequence>
<name>A0ABV4AUK4_9GAMM</name>
<keyword evidence="3" id="KW-1185">Reference proteome</keyword>
<organism evidence="2 3">
    <name type="scientific">Rhodanobacter humi</name>
    <dbReference type="NCBI Taxonomy" id="1888173"/>
    <lineage>
        <taxon>Bacteria</taxon>
        <taxon>Pseudomonadati</taxon>
        <taxon>Pseudomonadota</taxon>
        <taxon>Gammaproteobacteria</taxon>
        <taxon>Lysobacterales</taxon>
        <taxon>Rhodanobacteraceae</taxon>
        <taxon>Rhodanobacter</taxon>
    </lineage>
</organism>
<protein>
    <submittedName>
        <fullName evidence="2">Sigma-E factor negative regulatory protein</fullName>
    </submittedName>
</protein>
<evidence type="ECO:0000259" key="1">
    <source>
        <dbReference type="Pfam" id="PF03872"/>
    </source>
</evidence>
<proteinExistence type="predicted"/>
<gene>
    <name evidence="2" type="ORF">AB7878_16775</name>
</gene>
<dbReference type="PANTHER" id="PTHR38104">
    <property type="match status" value="1"/>
</dbReference>
<dbReference type="CDD" id="cd16328">
    <property type="entry name" value="RseA_N"/>
    <property type="match status" value="1"/>
</dbReference>
<dbReference type="Proteomes" id="UP001562159">
    <property type="component" value="Unassembled WGS sequence"/>
</dbReference>
<dbReference type="SUPFAM" id="SSF89069">
    <property type="entry name" value="N-terminal, cytoplasmic domain of anti-sigmaE factor RseA"/>
    <property type="match status" value="1"/>
</dbReference>
<dbReference type="InterPro" id="IPR005572">
    <property type="entry name" value="Anti-sigma_E_RseA_N"/>
</dbReference>
<dbReference type="PANTHER" id="PTHR38104:SF1">
    <property type="entry name" value="ANTI-SIGMA-E FACTOR RSEA"/>
    <property type="match status" value="1"/>
</dbReference>
<dbReference type="Pfam" id="PF03872">
    <property type="entry name" value="RseA_N"/>
    <property type="match status" value="1"/>
</dbReference>
<evidence type="ECO:0000313" key="3">
    <source>
        <dbReference type="Proteomes" id="UP001562159"/>
    </source>
</evidence>
<dbReference type="InterPro" id="IPR036147">
    <property type="entry name" value="Anti-sigma_E_RseA_N_sf"/>
</dbReference>
<dbReference type="InterPro" id="IPR052383">
    <property type="entry name" value="Anti-sigma-E_RseA-like"/>
</dbReference>
<comment type="caution">
    <text evidence="2">The sequence shown here is derived from an EMBL/GenBank/DDBJ whole genome shotgun (WGS) entry which is preliminary data.</text>
</comment>
<feature type="domain" description="Anti sigma-E protein RseA N-terminal" evidence="1">
    <location>
        <begin position="9"/>
        <end position="82"/>
    </location>
</feature>
<reference evidence="2 3" key="1">
    <citation type="submission" date="2024-07" db="EMBL/GenBank/DDBJ databases">
        <title>Molecular mechanisms and environmental adaptations of flagellar loss and biofilm growth of Rhodanobacter under environmental stress.</title>
        <authorList>
            <person name="Chen M."/>
        </authorList>
    </citation>
    <scope>NUCLEOTIDE SEQUENCE [LARGE SCALE GENOMIC DNA]</scope>
    <source>
        <strain evidence="2 3">RS22</strain>
    </source>
</reference>
<evidence type="ECO:0000313" key="2">
    <source>
        <dbReference type="EMBL" id="MEY2184067.1"/>
    </source>
</evidence>